<reference evidence="3 4" key="1">
    <citation type="submission" date="2017-06" db="EMBL/GenBank/DDBJ databases">
        <authorList>
            <person name="Kim H.J."/>
            <person name="Triplett B.A."/>
        </authorList>
    </citation>
    <scope>NUCLEOTIDE SEQUENCE [LARGE SCALE GENOMIC DNA]</scope>
    <source>
        <strain evidence="3 4">SCA</strain>
    </source>
</reference>
<feature type="transmembrane region" description="Helical" evidence="1">
    <location>
        <begin position="418"/>
        <end position="439"/>
    </location>
</feature>
<keyword evidence="1" id="KW-0812">Transmembrane</keyword>
<feature type="transmembrane region" description="Helical" evidence="1">
    <location>
        <begin position="385"/>
        <end position="406"/>
    </location>
</feature>
<keyword evidence="1" id="KW-1133">Transmembrane helix</keyword>
<feature type="transmembrane region" description="Helical" evidence="1">
    <location>
        <begin position="319"/>
        <end position="344"/>
    </location>
</feature>
<feature type="transmembrane region" description="Helical" evidence="1">
    <location>
        <begin position="61"/>
        <end position="78"/>
    </location>
</feature>
<feature type="transmembrane region" description="Helical" evidence="1">
    <location>
        <begin position="127"/>
        <end position="151"/>
    </location>
</feature>
<dbReference type="InterPro" id="IPR011642">
    <property type="entry name" value="Gate_dom"/>
</dbReference>
<protein>
    <submittedName>
        <fullName evidence="3">Nucleoside recognition GATE domain-containing membrane protein YjiH</fullName>
    </submittedName>
</protein>
<evidence type="ECO:0000259" key="2">
    <source>
        <dbReference type="Pfam" id="PF07670"/>
    </source>
</evidence>
<feature type="transmembrane region" description="Helical" evidence="1">
    <location>
        <begin position="202"/>
        <end position="223"/>
    </location>
</feature>
<evidence type="ECO:0000313" key="3">
    <source>
        <dbReference type="EMBL" id="SNS30621.1"/>
    </source>
</evidence>
<accession>A0A239DFH2</accession>
<gene>
    <name evidence="3" type="ORF">SAMN05446037_1007131</name>
</gene>
<dbReference type="EMBL" id="FZOJ01000007">
    <property type="protein sequence ID" value="SNS30621.1"/>
    <property type="molecule type" value="Genomic_DNA"/>
</dbReference>
<organism evidence="3 4">
    <name type="scientific">Anaerovirgula multivorans</name>
    <dbReference type="NCBI Taxonomy" id="312168"/>
    <lineage>
        <taxon>Bacteria</taxon>
        <taxon>Bacillati</taxon>
        <taxon>Bacillota</taxon>
        <taxon>Clostridia</taxon>
        <taxon>Peptostreptococcales</taxon>
        <taxon>Natronincolaceae</taxon>
        <taxon>Anaerovirgula</taxon>
    </lineage>
</organism>
<evidence type="ECO:0000313" key="4">
    <source>
        <dbReference type="Proteomes" id="UP000198304"/>
    </source>
</evidence>
<dbReference type="OrthoDB" id="1633380at2"/>
<sequence>MMNPQKTALSHAHSTKDVLKFIICSLIGLIMFFVPVNLMGTSTILIDHIVTVLKKILGNGVNYYAFIIIIFGGLSPFFQKNWNKDNVTIVFSIFKIIGIISGFMFLFNIGPAFLFEPGMMPFLYDKLVVSLSLLIPVGAVFLSFLVGYGLMEFIGVLMQPIMKPIWKTPGRSAIDAVASFVGSYSLGLLITNKVFLQGKYTIKEAVIIATGFSTVSATFMIIVAKTLGLMELWNFYFWSTLIITFIVTAITVRIYPISKKSDAYITESNDPEVIVKNNRFKIAWDEALQVSHSSENILKNTFINLKDGIKMIGNILPTIMSIGLLGLLLAKFTPIFDILGYIFYPFTALLQLPEPMLIAKSLAISIAEMFLPTNIIIDAPLLSKYVVGVCSISSVLFFSASIPCILSTEIPISIKELVIIWIERTILSLILAAMVGIFLF</sequence>
<dbReference type="AlphaFoldDB" id="A0A239DFH2"/>
<feature type="transmembrane region" description="Helical" evidence="1">
    <location>
        <begin position="235"/>
        <end position="255"/>
    </location>
</feature>
<keyword evidence="4" id="KW-1185">Reference proteome</keyword>
<feature type="transmembrane region" description="Helical" evidence="1">
    <location>
        <begin position="20"/>
        <end position="40"/>
    </location>
</feature>
<proteinExistence type="predicted"/>
<feature type="domain" description="Nucleoside transporter/FeoB GTPase Gate" evidence="2">
    <location>
        <begin position="131"/>
        <end position="229"/>
    </location>
</feature>
<feature type="transmembrane region" description="Helical" evidence="1">
    <location>
        <begin position="90"/>
        <end position="115"/>
    </location>
</feature>
<dbReference type="Proteomes" id="UP000198304">
    <property type="component" value="Unassembled WGS sequence"/>
</dbReference>
<name>A0A239DFH2_9FIRM</name>
<keyword evidence="1" id="KW-0472">Membrane</keyword>
<evidence type="ECO:0000256" key="1">
    <source>
        <dbReference type="SAM" id="Phobius"/>
    </source>
</evidence>
<dbReference type="Pfam" id="PF07670">
    <property type="entry name" value="Gate"/>
    <property type="match status" value="1"/>
</dbReference>